<feature type="compositionally biased region" description="Acidic residues" evidence="1">
    <location>
        <begin position="736"/>
        <end position="759"/>
    </location>
</feature>
<accession>A0A2N5VQY9</accession>
<proteinExistence type="predicted"/>
<evidence type="ECO:0000313" key="4">
    <source>
        <dbReference type="Proteomes" id="UP000235392"/>
    </source>
</evidence>
<name>A0A2N5VQY9_9BASI</name>
<organism evidence="3 4">
    <name type="scientific">Puccinia coronata f. sp. avenae</name>
    <dbReference type="NCBI Taxonomy" id="200324"/>
    <lineage>
        <taxon>Eukaryota</taxon>
        <taxon>Fungi</taxon>
        <taxon>Dikarya</taxon>
        <taxon>Basidiomycota</taxon>
        <taxon>Pucciniomycotina</taxon>
        <taxon>Pucciniomycetes</taxon>
        <taxon>Pucciniales</taxon>
        <taxon>Pucciniaceae</taxon>
        <taxon>Puccinia</taxon>
    </lineage>
</organism>
<dbReference type="Pfam" id="PF20231">
    <property type="entry name" value="DUF6589"/>
    <property type="match status" value="1"/>
</dbReference>
<evidence type="ECO:0000313" key="3">
    <source>
        <dbReference type="EMBL" id="PLW52392.1"/>
    </source>
</evidence>
<gene>
    <name evidence="3" type="ORF">PCASD_00001</name>
</gene>
<protein>
    <recommendedName>
        <fullName evidence="2">DUF6589 domain-containing protein</fullName>
    </recommendedName>
</protein>
<reference evidence="3 4" key="1">
    <citation type="submission" date="2017-11" db="EMBL/GenBank/DDBJ databases">
        <title>De novo assembly and phasing of dikaryotic genomes from two isolates of Puccinia coronata f. sp. avenae, the causal agent of oat crown rust.</title>
        <authorList>
            <person name="Miller M.E."/>
            <person name="Zhang Y."/>
            <person name="Omidvar V."/>
            <person name="Sperschneider J."/>
            <person name="Schwessinger B."/>
            <person name="Raley C."/>
            <person name="Palmer J.M."/>
            <person name="Garnica D."/>
            <person name="Upadhyaya N."/>
            <person name="Rathjen J."/>
            <person name="Taylor J.M."/>
            <person name="Park R.F."/>
            <person name="Dodds P.N."/>
            <person name="Hirsch C.D."/>
            <person name="Kianian S.F."/>
            <person name="Figueroa M."/>
        </authorList>
    </citation>
    <scope>NUCLEOTIDE SEQUENCE [LARGE SCALE GENOMIC DNA]</scope>
    <source>
        <strain evidence="3">12SD80</strain>
    </source>
</reference>
<feature type="region of interest" description="Disordered" evidence="1">
    <location>
        <begin position="731"/>
        <end position="759"/>
    </location>
</feature>
<dbReference type="InterPro" id="IPR046496">
    <property type="entry name" value="DUF6589"/>
</dbReference>
<sequence length="759" mass="84578">MQKTADVIKTISICQQLQSMKMTPKEFMECFITSADPDIAYQRQFWATDTGVDSTIALVTKIRNRLVTNPTSCAKWQDFIEEETIKILVKATSTRGSGTGNYQDLPLLYGILMGVLTSGKDATNVDNDPTSTPASKLPANPFEAQLLDCEGTAYIPAPCIANHWAHHLAATMVNDYLHKLGLTSCLQTALDALQTLTEQGQKDLKQVMSLEQASDLGPFICINNLDMKEKVHMASVGHQTSMLHGTWGYVQLPNKSLLDSLDASQLNLKTYLDAIKDVPNISIDPQQFMPTQEASNHYYHVWTSQIAHAMSTCVSLPADKRGAISTEPPVIEQVSCNVPPIYMLKLMDESDNSAKGIGQVLEALQTQTGLSPEDFSRCLQPMDGDLGTIQNFNLLCDLRHPSAFPQHGLNNIVFQLGGSHTTWNIAQAILTAHIGDPPNANDLGMWQLLEALGIPHKKVIQKKDFTLMLQHRNWSIWQLSVIACVTLDNLLGTLPTDKWNDTIIKCYERFCLPQARAKAAKEKTPKLHNLLTRLQEFSTVIEANNATKAGDVGRLMNVWKIWCVMSQGLKGLTHYSAYLPRMVIPLNELSPKDLSKLLQHNLLISPSRRPSHSMPKGNFLDTQNYWLKHFYNQGGAGTEIQCLKKLVSVNIILVDMGKQRIHQNRKVTLTLQWLQIFSQMANGKDILDSIGTKQASNQVKINNSFKVGLSKLRAEISTKDPTLGLLRLHFPKPSEDVEEVNESNGEEEEEDGEDTDEEL</sequence>
<feature type="domain" description="DUF6589" evidence="2">
    <location>
        <begin position="285"/>
        <end position="663"/>
    </location>
</feature>
<dbReference type="AlphaFoldDB" id="A0A2N5VQY9"/>
<comment type="caution">
    <text evidence="3">The sequence shown here is derived from an EMBL/GenBank/DDBJ whole genome shotgun (WGS) entry which is preliminary data.</text>
</comment>
<evidence type="ECO:0000259" key="2">
    <source>
        <dbReference type="Pfam" id="PF20231"/>
    </source>
</evidence>
<evidence type="ECO:0000256" key="1">
    <source>
        <dbReference type="SAM" id="MobiDB-lite"/>
    </source>
</evidence>
<dbReference type="EMBL" id="PGCI01000001">
    <property type="protein sequence ID" value="PLW52392.1"/>
    <property type="molecule type" value="Genomic_DNA"/>
</dbReference>
<dbReference type="Proteomes" id="UP000235392">
    <property type="component" value="Unassembled WGS sequence"/>
</dbReference>